<evidence type="ECO:0000256" key="1">
    <source>
        <dbReference type="SAM" id="MobiDB-lite"/>
    </source>
</evidence>
<accession>A0A7J6JML3</accession>
<reference evidence="2 3" key="1">
    <citation type="submission" date="2012-08" db="EMBL/GenBank/DDBJ databases">
        <authorList>
            <person name="Gan P.H.P."/>
            <person name="Ikeda K."/>
            <person name="Irieda H."/>
            <person name="Narusaka M."/>
            <person name="O'Connell R.J."/>
            <person name="Narusaka Y."/>
            <person name="Takano Y."/>
            <person name="Kubo Y."/>
            <person name="Shirasu K."/>
        </authorList>
    </citation>
    <scope>NUCLEOTIDE SEQUENCE [LARGE SCALE GENOMIC DNA]</scope>
    <source>
        <strain evidence="2 3">Nara gc5</strain>
    </source>
</reference>
<keyword evidence="3" id="KW-1185">Reference proteome</keyword>
<dbReference type="GeneID" id="90979610"/>
<gene>
    <name evidence="2" type="ORF">CGGC5_v001302</name>
</gene>
<evidence type="ECO:0000313" key="2">
    <source>
        <dbReference type="EMBL" id="KAF4491331.1"/>
    </source>
</evidence>
<dbReference type="EMBL" id="ANPB02000001">
    <property type="protein sequence ID" value="KAF4491331.1"/>
    <property type="molecule type" value="Genomic_DNA"/>
</dbReference>
<organism evidence="2 3">
    <name type="scientific">Colletotrichum fructicola (strain Nara gc5)</name>
    <name type="common">Anthracnose fungus</name>
    <name type="synonym">Colletotrichum gloeosporioides (strain Nara gc5)</name>
    <dbReference type="NCBI Taxonomy" id="1213859"/>
    <lineage>
        <taxon>Eukaryota</taxon>
        <taxon>Fungi</taxon>
        <taxon>Dikarya</taxon>
        <taxon>Ascomycota</taxon>
        <taxon>Pezizomycotina</taxon>
        <taxon>Sordariomycetes</taxon>
        <taxon>Hypocreomycetidae</taxon>
        <taxon>Glomerellales</taxon>
        <taxon>Glomerellaceae</taxon>
        <taxon>Colletotrichum</taxon>
        <taxon>Colletotrichum gloeosporioides species complex</taxon>
    </lineage>
</organism>
<evidence type="ECO:0000313" key="3">
    <source>
        <dbReference type="Proteomes" id="UP000011096"/>
    </source>
</evidence>
<dbReference type="AlphaFoldDB" id="A0A7J6JML3"/>
<proteinExistence type="predicted"/>
<reference evidence="2 3" key="2">
    <citation type="submission" date="2020-04" db="EMBL/GenBank/DDBJ databases">
        <title>Genome sequencing and assembly of multiple isolates from the Colletotrichum gloeosporioides species complex.</title>
        <authorList>
            <person name="Gan P."/>
            <person name="Shirasu K."/>
        </authorList>
    </citation>
    <scope>NUCLEOTIDE SEQUENCE [LARGE SCALE GENOMIC DNA]</scope>
    <source>
        <strain evidence="2 3">Nara gc5</strain>
    </source>
</reference>
<dbReference type="InParanoid" id="A0A7J6JML3"/>
<dbReference type="RefSeq" id="XP_066009731.1">
    <property type="nucleotide sequence ID" value="XM_066150813.1"/>
</dbReference>
<feature type="region of interest" description="Disordered" evidence="1">
    <location>
        <begin position="1"/>
        <end position="37"/>
    </location>
</feature>
<sequence>MRKAPASVEKINGDDLQPTPRNKHEGRAGTGGSPAPRRVLVQRHLRNTALHVNLPQLYCTLDGASSSQPETNVLPRLWPTYACVVCAILPSLRLP</sequence>
<comment type="caution">
    <text evidence="2">The sequence shown here is derived from an EMBL/GenBank/DDBJ whole genome shotgun (WGS) entry which is preliminary data.</text>
</comment>
<dbReference type="OrthoDB" id="10406129at2759"/>
<dbReference type="Proteomes" id="UP000011096">
    <property type="component" value="Unassembled WGS sequence"/>
</dbReference>
<name>A0A7J6JML3_COLFN</name>
<protein>
    <submittedName>
        <fullName evidence="2">Uncharacterized protein</fullName>
    </submittedName>
</protein>